<gene>
    <name evidence="2" type="ORF">I7730_16270</name>
</gene>
<evidence type="ECO:0000256" key="1">
    <source>
        <dbReference type="SAM" id="Phobius"/>
    </source>
</evidence>
<keyword evidence="1" id="KW-1133">Transmembrane helix</keyword>
<feature type="transmembrane region" description="Helical" evidence="1">
    <location>
        <begin position="12"/>
        <end position="33"/>
    </location>
</feature>
<dbReference type="Proteomes" id="UP000863257">
    <property type="component" value="Unassembled WGS sequence"/>
</dbReference>
<reference evidence="2" key="1">
    <citation type="journal article" date="2018" name="Genome Biol.">
        <title>SKESA: strategic k-mer extension for scrupulous assemblies.</title>
        <authorList>
            <person name="Souvorov A."/>
            <person name="Agarwala R."/>
            <person name="Lipman D.J."/>
        </authorList>
    </citation>
    <scope>NUCLEOTIDE SEQUENCE</scope>
    <source>
        <strain evidence="2">BCW_3452</strain>
    </source>
</reference>
<dbReference type="AlphaFoldDB" id="A0A8H9N1Z9"/>
<feature type="transmembrane region" description="Helical" evidence="1">
    <location>
        <begin position="167"/>
        <end position="188"/>
    </location>
</feature>
<proteinExistence type="predicted"/>
<keyword evidence="1" id="KW-0472">Membrane</keyword>
<dbReference type="EMBL" id="DACRBY010000020">
    <property type="protein sequence ID" value="HAS8541340.1"/>
    <property type="molecule type" value="Genomic_DNA"/>
</dbReference>
<protein>
    <submittedName>
        <fullName evidence="2">Uncharacterized protein</fullName>
    </submittedName>
</protein>
<reference evidence="2" key="2">
    <citation type="submission" date="2019-01" db="EMBL/GenBank/DDBJ databases">
        <authorList>
            <consortium name="NCBI Pathogen Detection Project"/>
        </authorList>
    </citation>
    <scope>NUCLEOTIDE SEQUENCE</scope>
    <source>
        <strain evidence="2">BCW_3452</strain>
    </source>
</reference>
<organism evidence="2">
    <name type="scientific">Vibrio vulnificus</name>
    <dbReference type="NCBI Taxonomy" id="672"/>
    <lineage>
        <taxon>Bacteria</taxon>
        <taxon>Pseudomonadati</taxon>
        <taxon>Pseudomonadota</taxon>
        <taxon>Gammaproteobacteria</taxon>
        <taxon>Vibrionales</taxon>
        <taxon>Vibrionaceae</taxon>
        <taxon>Vibrio</taxon>
    </lineage>
</organism>
<evidence type="ECO:0000313" key="2">
    <source>
        <dbReference type="EMBL" id="HAS8541340.1"/>
    </source>
</evidence>
<comment type="caution">
    <text evidence="2">The sequence shown here is derived from an EMBL/GenBank/DDBJ whole genome shotgun (WGS) entry which is preliminary data.</text>
</comment>
<sequence length="204" mass="22105">MRNLKKILLSDTVVIPLLIALAIGSIVLMVMVLTNQIKVNESTGAIKGHSTRVERLAIAQINAGMAPSPLINMLTPVLPTSEASIFESVKGTKGVEVALLSLDEREALARDAIGKVSTIELDILKRQYEMEPSEKLGATISAYPDLVASFTDSIVKDLRSATTVGDAFRTSGIVFAFSFILCLISSIFSDRREKEKTNQEPVNL</sequence>
<name>A0A8H9N1Z9_VIBVL</name>
<accession>A0A8H9N1Z9</accession>
<keyword evidence="1" id="KW-0812">Transmembrane</keyword>